<dbReference type="AlphaFoldDB" id="A0A162KJR0"/>
<dbReference type="PANTHER" id="PTHR43591">
    <property type="entry name" value="METHYLTRANSFERASE"/>
    <property type="match status" value="1"/>
</dbReference>
<feature type="domain" description="Methyltransferase" evidence="1">
    <location>
        <begin position="55"/>
        <end position="152"/>
    </location>
</feature>
<dbReference type="RefSeq" id="WP_062766068.1">
    <property type="nucleotide sequence ID" value="NZ_CP121045.1"/>
</dbReference>
<evidence type="ECO:0000313" key="2">
    <source>
        <dbReference type="EMBL" id="KYO51450.1"/>
    </source>
</evidence>
<protein>
    <recommendedName>
        <fullName evidence="1">Methyltransferase domain-containing protein</fullName>
    </recommendedName>
</protein>
<evidence type="ECO:0000313" key="3">
    <source>
        <dbReference type="Proteomes" id="UP000075787"/>
    </source>
</evidence>
<gene>
    <name evidence="2" type="ORF">AUP44_08625</name>
</gene>
<dbReference type="GO" id="GO:0008168">
    <property type="term" value="F:methyltransferase activity"/>
    <property type="evidence" value="ECO:0007669"/>
    <property type="project" value="TreeGrafter"/>
</dbReference>
<dbReference type="PANTHER" id="PTHR43591:SF24">
    <property type="entry name" value="2-METHOXY-6-POLYPRENYL-1,4-BENZOQUINOL METHYLASE, MITOCHONDRIAL"/>
    <property type="match status" value="1"/>
</dbReference>
<dbReference type="InterPro" id="IPR041698">
    <property type="entry name" value="Methyltransf_25"/>
</dbReference>
<evidence type="ECO:0000259" key="1">
    <source>
        <dbReference type="Pfam" id="PF13649"/>
    </source>
</evidence>
<dbReference type="Proteomes" id="UP000075787">
    <property type="component" value="Unassembled WGS sequence"/>
</dbReference>
<dbReference type="SUPFAM" id="SSF53335">
    <property type="entry name" value="S-adenosyl-L-methionine-dependent methyltransferases"/>
    <property type="match status" value="1"/>
</dbReference>
<reference evidence="2 3" key="1">
    <citation type="submission" date="2015-12" db="EMBL/GenBank/DDBJ databases">
        <title>Genome sequence of Tistrella mobilis MCCC 1A02139.</title>
        <authorList>
            <person name="Lu L."/>
            <person name="Lai Q."/>
            <person name="Shao Z."/>
            <person name="Qian P."/>
        </authorList>
    </citation>
    <scope>NUCLEOTIDE SEQUENCE [LARGE SCALE GENOMIC DNA]</scope>
    <source>
        <strain evidence="2 3">MCCC 1A02139</strain>
    </source>
</reference>
<dbReference type="EMBL" id="LPZR01000172">
    <property type="protein sequence ID" value="KYO51450.1"/>
    <property type="molecule type" value="Genomic_DNA"/>
</dbReference>
<proteinExistence type="predicted"/>
<dbReference type="GeneID" id="97242405"/>
<accession>A0A162KJR0</accession>
<dbReference type="InterPro" id="IPR029063">
    <property type="entry name" value="SAM-dependent_MTases_sf"/>
</dbReference>
<sequence length="285" mass="30690">MTTLPPHAERTRQQSDLWSSKARTWSRWARPLEAMATRFNEILTEAAGVTPGARVLDLAGGAGEPAMTLARKVGDDGFVVSTDLVPAMLPTIRERGREAGLGGVLTVAAADMEHLPFAPASFDAVVSRFGVMFAPHTQAVADGIRRVLRPGGRTALMIWTTREASTMLEVLGTAVEAELGVEPAHPDTLGPFRFGSCTRLPDALTRAGLTGVTAETHVFSPRPRLADDFWRPQLDMSWGHRLDARPEARPAIETRIRTAFAALADAEGRVPLRAEMRVVSGVAPG</sequence>
<dbReference type="Gene3D" id="3.40.50.150">
    <property type="entry name" value="Vaccinia Virus protein VP39"/>
    <property type="match status" value="1"/>
</dbReference>
<dbReference type="OrthoDB" id="8153637at2"/>
<comment type="caution">
    <text evidence="2">The sequence shown here is derived from an EMBL/GenBank/DDBJ whole genome shotgun (WGS) entry which is preliminary data.</text>
</comment>
<organism evidence="2 3">
    <name type="scientific">Tistrella mobilis</name>
    <dbReference type="NCBI Taxonomy" id="171437"/>
    <lineage>
        <taxon>Bacteria</taxon>
        <taxon>Pseudomonadati</taxon>
        <taxon>Pseudomonadota</taxon>
        <taxon>Alphaproteobacteria</taxon>
        <taxon>Geminicoccales</taxon>
        <taxon>Geminicoccaceae</taxon>
        <taxon>Tistrella</taxon>
    </lineage>
</organism>
<dbReference type="CDD" id="cd02440">
    <property type="entry name" value="AdoMet_MTases"/>
    <property type="match status" value="1"/>
</dbReference>
<name>A0A162KJR0_9PROT</name>
<dbReference type="Pfam" id="PF13649">
    <property type="entry name" value="Methyltransf_25"/>
    <property type="match status" value="1"/>
</dbReference>